<dbReference type="Gene3D" id="3.40.50.2000">
    <property type="entry name" value="Glycogen Phosphorylase B"/>
    <property type="match status" value="2"/>
</dbReference>
<sequence>MNLSIVVVGLSVTSSWGNGHATTYRALIEALARRGHHVTFLERDVHWYREHRDLTKPSSWTVELYQSLKDVPRRFGKLIRDADLVIIGSYVPDGIAISEWITSQARGITAFYDIDTPVTLARLDEGLNYLSAAMIPRFDLYLSFAGGPVPSMIEERYGSPMARVLYCSADTEAYAPQQAEVRWALGYLGTYSEDRQPVLEQLLLSPARTLPPEQFAVAGAQYPADIVWPDNVVRIEHLAPKQHPEFYAEQRFTLNATRADMRALGFSPSVRLFEAAACGTPVISDQWPGIETIFAPSREILLASSPRDVIEILRDMPEERRRTIAECARRRVLTGHTADHRACQLEGYYAEAAAHRRRKSSRPAASRTVQVAEESLQ</sequence>
<evidence type="ECO:0000313" key="4">
    <source>
        <dbReference type="Proteomes" id="UP000199184"/>
    </source>
</evidence>
<name>A0A1C3XE10_9BRAD</name>
<evidence type="ECO:0000256" key="1">
    <source>
        <dbReference type="SAM" id="MobiDB-lite"/>
    </source>
</evidence>
<reference evidence="4" key="1">
    <citation type="submission" date="2016-08" db="EMBL/GenBank/DDBJ databases">
        <authorList>
            <person name="Varghese N."/>
            <person name="Submissions Spin"/>
        </authorList>
    </citation>
    <scope>NUCLEOTIDE SEQUENCE [LARGE SCALE GENOMIC DNA]</scope>
    <source>
        <strain evidence="4">ERR11</strain>
    </source>
</reference>
<keyword evidence="4" id="KW-1185">Reference proteome</keyword>
<dbReference type="RefSeq" id="WP_091963050.1">
    <property type="nucleotide sequence ID" value="NZ_FMAI01000014.1"/>
</dbReference>
<protein>
    <submittedName>
        <fullName evidence="3">Spore maturation protein CgeB</fullName>
    </submittedName>
</protein>
<dbReference type="SUPFAM" id="SSF53756">
    <property type="entry name" value="UDP-Glycosyltransferase/glycogen phosphorylase"/>
    <property type="match status" value="1"/>
</dbReference>
<evidence type="ECO:0000313" key="3">
    <source>
        <dbReference type="EMBL" id="SCB50527.1"/>
    </source>
</evidence>
<dbReference type="InterPro" id="IPR055259">
    <property type="entry name" value="YkvP/CgeB_Glyco_trans-like"/>
</dbReference>
<proteinExistence type="predicted"/>
<dbReference type="Proteomes" id="UP000199184">
    <property type="component" value="Unassembled WGS sequence"/>
</dbReference>
<accession>A0A1C3XE10</accession>
<organism evidence="3 4">
    <name type="scientific">Bradyrhizobium shewense</name>
    <dbReference type="NCBI Taxonomy" id="1761772"/>
    <lineage>
        <taxon>Bacteria</taxon>
        <taxon>Pseudomonadati</taxon>
        <taxon>Pseudomonadota</taxon>
        <taxon>Alphaproteobacteria</taxon>
        <taxon>Hyphomicrobiales</taxon>
        <taxon>Nitrobacteraceae</taxon>
        <taxon>Bradyrhizobium</taxon>
    </lineage>
</organism>
<evidence type="ECO:0000259" key="2">
    <source>
        <dbReference type="Pfam" id="PF13524"/>
    </source>
</evidence>
<dbReference type="AlphaFoldDB" id="A0A1C3XE10"/>
<feature type="region of interest" description="Disordered" evidence="1">
    <location>
        <begin position="356"/>
        <end position="377"/>
    </location>
</feature>
<gene>
    <name evidence="3" type="ORF">GA0061098_1014170</name>
</gene>
<feature type="domain" description="Spore protein YkvP/CgeB glycosyl transferase-like" evidence="2">
    <location>
        <begin position="201"/>
        <end position="346"/>
    </location>
</feature>
<dbReference type="EMBL" id="FMAI01000014">
    <property type="protein sequence ID" value="SCB50527.1"/>
    <property type="molecule type" value="Genomic_DNA"/>
</dbReference>
<dbReference type="Pfam" id="PF13524">
    <property type="entry name" value="Glyco_trans_1_2"/>
    <property type="match status" value="1"/>
</dbReference>